<reference evidence="1" key="1">
    <citation type="submission" date="2019-07" db="EMBL/GenBank/DDBJ databases">
        <authorList>
            <person name="Dittberner H."/>
        </authorList>
    </citation>
    <scope>NUCLEOTIDE SEQUENCE [LARGE SCALE GENOMIC DNA]</scope>
</reference>
<evidence type="ECO:0000313" key="1">
    <source>
        <dbReference type="EMBL" id="VVB09577.1"/>
    </source>
</evidence>
<keyword evidence="2" id="KW-1185">Reference proteome</keyword>
<organism evidence="1 2">
    <name type="scientific">Arabis nemorensis</name>
    <dbReference type="NCBI Taxonomy" id="586526"/>
    <lineage>
        <taxon>Eukaryota</taxon>
        <taxon>Viridiplantae</taxon>
        <taxon>Streptophyta</taxon>
        <taxon>Embryophyta</taxon>
        <taxon>Tracheophyta</taxon>
        <taxon>Spermatophyta</taxon>
        <taxon>Magnoliopsida</taxon>
        <taxon>eudicotyledons</taxon>
        <taxon>Gunneridae</taxon>
        <taxon>Pentapetalae</taxon>
        <taxon>rosids</taxon>
        <taxon>malvids</taxon>
        <taxon>Brassicales</taxon>
        <taxon>Brassicaceae</taxon>
        <taxon>Arabideae</taxon>
        <taxon>Arabis</taxon>
    </lineage>
</organism>
<proteinExistence type="predicted"/>
<dbReference type="AlphaFoldDB" id="A0A565C7P6"/>
<protein>
    <submittedName>
        <fullName evidence="1">Uncharacterized protein</fullName>
    </submittedName>
</protein>
<dbReference type="EMBL" id="CABITT030000007">
    <property type="protein sequence ID" value="VVB09577.1"/>
    <property type="molecule type" value="Genomic_DNA"/>
</dbReference>
<dbReference type="Proteomes" id="UP000489600">
    <property type="component" value="Unassembled WGS sequence"/>
</dbReference>
<evidence type="ECO:0000313" key="2">
    <source>
        <dbReference type="Proteomes" id="UP000489600"/>
    </source>
</evidence>
<accession>A0A565C7P6</accession>
<comment type="caution">
    <text evidence="1">The sequence shown here is derived from an EMBL/GenBank/DDBJ whole genome shotgun (WGS) entry which is preliminary data.</text>
</comment>
<name>A0A565C7P6_9BRAS</name>
<gene>
    <name evidence="1" type="ORF">ANE_LOCUS20021</name>
</gene>
<sequence length="212" mass="24376">MGAGSLRKEQVHIHLTNMVLSMISYKGRVSPTTKLLLGFLFSTDAQPGYHGDCKRTTVVFYVNQETTSSSSAATHRQFGALFQRYHPLSRTWTGGLLTTAGKNHFKFLSRLAWQASIYELWKERTDRNSKRPPTSLINSRPFATPSRTIIRLLQAIVCSYGFLLILEIKWELVSRRIVTELGILVSQQRNFFIEFHYKDSYYSTENCSRILN</sequence>